<sequence length="155" mass="18184">MRDKTVERSTNCEPSSIALGDKNIADIVITNHAKIRWADRVESQKTGFVDICDFLWSRLREGQMKSYYKNGEDVYVVEDDLVLVAEFTDYHPADQEMNALHTGSPSSRKPLHRMIIVTFLGRMSETIELRDLKSYYSWLRHSRRMTLIKNSRKRR</sequence>
<accession>A0A229UR09</accession>
<protein>
    <recommendedName>
        <fullName evidence="3">Periplasmic protein</fullName>
    </recommendedName>
</protein>
<name>A0A229UR09_9BACL</name>
<organism evidence="1 2">
    <name type="scientific">Paenibacillus rigui</name>
    <dbReference type="NCBI Taxonomy" id="554312"/>
    <lineage>
        <taxon>Bacteria</taxon>
        <taxon>Bacillati</taxon>
        <taxon>Bacillota</taxon>
        <taxon>Bacilli</taxon>
        <taxon>Bacillales</taxon>
        <taxon>Paenibacillaceae</taxon>
        <taxon>Paenibacillus</taxon>
    </lineage>
</organism>
<dbReference type="RefSeq" id="WP_094015023.1">
    <property type="nucleotide sequence ID" value="NZ_NMQW01000017.1"/>
</dbReference>
<dbReference type="AlphaFoldDB" id="A0A229UR09"/>
<evidence type="ECO:0000313" key="1">
    <source>
        <dbReference type="EMBL" id="OXM85872.1"/>
    </source>
</evidence>
<gene>
    <name evidence="1" type="ORF">CF651_11595</name>
</gene>
<evidence type="ECO:0000313" key="2">
    <source>
        <dbReference type="Proteomes" id="UP000215509"/>
    </source>
</evidence>
<proteinExistence type="predicted"/>
<dbReference type="Proteomes" id="UP000215509">
    <property type="component" value="Unassembled WGS sequence"/>
</dbReference>
<dbReference type="OrthoDB" id="2646088at2"/>
<keyword evidence="2" id="KW-1185">Reference proteome</keyword>
<dbReference type="EMBL" id="NMQW01000017">
    <property type="protein sequence ID" value="OXM85872.1"/>
    <property type="molecule type" value="Genomic_DNA"/>
</dbReference>
<evidence type="ECO:0008006" key="3">
    <source>
        <dbReference type="Google" id="ProtNLM"/>
    </source>
</evidence>
<reference evidence="1 2" key="1">
    <citation type="submission" date="2017-07" db="EMBL/GenBank/DDBJ databases">
        <title>Genome sequencing and assembly of Paenibacillus rigui.</title>
        <authorList>
            <person name="Mayilraj S."/>
        </authorList>
    </citation>
    <scope>NUCLEOTIDE SEQUENCE [LARGE SCALE GENOMIC DNA]</scope>
    <source>
        <strain evidence="1 2">JCM 16352</strain>
    </source>
</reference>
<comment type="caution">
    <text evidence="1">The sequence shown here is derived from an EMBL/GenBank/DDBJ whole genome shotgun (WGS) entry which is preliminary data.</text>
</comment>